<evidence type="ECO:0000259" key="7">
    <source>
        <dbReference type="Pfam" id="PF13873"/>
    </source>
</evidence>
<sequence length="202" mass="23048">MSTSAKSRCPRFENAEKEMVFELISKYKHIVENKKTDAVTNEEKRKTWTQIAAEFNSMCPAMHYRSAESISKLWKNSKKIARQQAGQERQERIKTGGGSADIIKKDENYDSIISILNEKTVFGLTNPFDADKNIKSETSENQAMSETNDDEEIIELVIEDSDLHENCNTENEEAVPTTSSTPTTAKRVYENVPEENTTWKKI</sequence>
<evidence type="ECO:0000313" key="9">
    <source>
        <dbReference type="Proteomes" id="UP001162156"/>
    </source>
</evidence>
<proteinExistence type="predicted"/>
<feature type="domain" description="Myb/SANT-like DNA-binding" evidence="7">
    <location>
        <begin position="8"/>
        <end position="85"/>
    </location>
</feature>
<keyword evidence="3" id="KW-0805">Transcription regulation</keyword>
<evidence type="ECO:0000256" key="3">
    <source>
        <dbReference type="ARBA" id="ARBA00023015"/>
    </source>
</evidence>
<keyword evidence="4" id="KW-0804">Transcription</keyword>
<dbReference type="InterPro" id="IPR028002">
    <property type="entry name" value="Myb_DNA-bind_5"/>
</dbReference>
<comment type="caution">
    <text evidence="8">The sequence shown here is derived from an EMBL/GenBank/DDBJ whole genome shotgun (WGS) entry which is preliminary data.</text>
</comment>
<dbReference type="Proteomes" id="UP001162156">
    <property type="component" value="Unassembled WGS sequence"/>
</dbReference>
<comment type="function">
    <text evidence="5">Involved in transvection phenomena (= synapsis-dependent gene expression), where the synaptic pairing of chromosomes carrying genes with which zeste interacts influences the expression of these genes. Zeste binds to DNA and stimulates transcription from a nearby promoter.</text>
</comment>
<name>A0AAV8XUJ7_9CUCU</name>
<evidence type="ECO:0000256" key="6">
    <source>
        <dbReference type="SAM" id="MobiDB-lite"/>
    </source>
</evidence>
<evidence type="ECO:0000256" key="4">
    <source>
        <dbReference type="ARBA" id="ARBA00023163"/>
    </source>
</evidence>
<gene>
    <name evidence="8" type="ORF">NQ314_009960</name>
</gene>
<dbReference type="AlphaFoldDB" id="A0AAV8XUJ7"/>
<dbReference type="PANTHER" id="PTHR21411:SF0">
    <property type="entry name" value="REGULATORY PROTEIN ZESTE"/>
    <property type="match status" value="1"/>
</dbReference>
<organism evidence="8 9">
    <name type="scientific">Rhamnusium bicolor</name>
    <dbReference type="NCBI Taxonomy" id="1586634"/>
    <lineage>
        <taxon>Eukaryota</taxon>
        <taxon>Metazoa</taxon>
        <taxon>Ecdysozoa</taxon>
        <taxon>Arthropoda</taxon>
        <taxon>Hexapoda</taxon>
        <taxon>Insecta</taxon>
        <taxon>Pterygota</taxon>
        <taxon>Neoptera</taxon>
        <taxon>Endopterygota</taxon>
        <taxon>Coleoptera</taxon>
        <taxon>Polyphaga</taxon>
        <taxon>Cucujiformia</taxon>
        <taxon>Chrysomeloidea</taxon>
        <taxon>Cerambycidae</taxon>
        <taxon>Lepturinae</taxon>
        <taxon>Rhagiini</taxon>
        <taxon>Rhamnusium</taxon>
    </lineage>
</organism>
<dbReference type="EMBL" id="JANEYF010002739">
    <property type="protein sequence ID" value="KAJ8942750.1"/>
    <property type="molecule type" value="Genomic_DNA"/>
</dbReference>
<accession>A0AAV8XUJ7</accession>
<dbReference type="PANTHER" id="PTHR21411">
    <property type="entry name" value="APONTIC"/>
    <property type="match status" value="1"/>
</dbReference>
<evidence type="ECO:0000256" key="1">
    <source>
        <dbReference type="ARBA" id="ARBA00011764"/>
    </source>
</evidence>
<dbReference type="Pfam" id="PF13873">
    <property type="entry name" value="Myb_DNA-bind_5"/>
    <property type="match status" value="1"/>
</dbReference>
<comment type="subunit">
    <text evidence="1">Self-associates forming complexes of several hundred monomers.</text>
</comment>
<keyword evidence="9" id="KW-1185">Reference proteome</keyword>
<evidence type="ECO:0000256" key="5">
    <source>
        <dbReference type="ARBA" id="ARBA00025466"/>
    </source>
</evidence>
<reference evidence="8" key="1">
    <citation type="journal article" date="2023" name="Insect Mol. Biol.">
        <title>Genome sequencing provides insights into the evolution of gene families encoding plant cell wall-degrading enzymes in longhorned beetles.</title>
        <authorList>
            <person name="Shin N.R."/>
            <person name="Okamura Y."/>
            <person name="Kirsch R."/>
            <person name="Pauchet Y."/>
        </authorList>
    </citation>
    <scope>NUCLEOTIDE SEQUENCE</scope>
    <source>
        <strain evidence="8">RBIC_L_NR</strain>
    </source>
</reference>
<evidence type="ECO:0000256" key="2">
    <source>
        <dbReference type="ARBA" id="ARBA00016807"/>
    </source>
</evidence>
<protein>
    <recommendedName>
        <fullName evidence="2">Regulatory protein zeste</fullName>
    </recommendedName>
</protein>
<feature type="region of interest" description="Disordered" evidence="6">
    <location>
        <begin position="167"/>
        <end position="202"/>
    </location>
</feature>
<evidence type="ECO:0000313" key="8">
    <source>
        <dbReference type="EMBL" id="KAJ8942750.1"/>
    </source>
</evidence>